<protein>
    <submittedName>
        <fullName evidence="1">Uncharacterized protein</fullName>
    </submittedName>
</protein>
<dbReference type="Proteomes" id="UP000499080">
    <property type="component" value="Unassembled WGS sequence"/>
</dbReference>
<name>A0A4Y2EX53_ARAVE</name>
<dbReference type="OrthoDB" id="10006939at2759"/>
<gene>
    <name evidence="1" type="ORF">AVEN_202449_1</name>
</gene>
<reference evidence="1 2" key="1">
    <citation type="journal article" date="2019" name="Sci. Rep.">
        <title>Orb-weaving spider Araneus ventricosus genome elucidates the spidroin gene catalogue.</title>
        <authorList>
            <person name="Kono N."/>
            <person name="Nakamura H."/>
            <person name="Ohtoshi R."/>
            <person name="Moran D.A.P."/>
            <person name="Shinohara A."/>
            <person name="Yoshida Y."/>
            <person name="Fujiwara M."/>
            <person name="Mori M."/>
            <person name="Tomita M."/>
            <person name="Arakawa K."/>
        </authorList>
    </citation>
    <scope>NUCLEOTIDE SEQUENCE [LARGE SCALE GENOMIC DNA]</scope>
</reference>
<comment type="caution">
    <text evidence="1">The sequence shown here is derived from an EMBL/GenBank/DDBJ whole genome shotgun (WGS) entry which is preliminary data.</text>
</comment>
<accession>A0A4Y2EX53</accession>
<dbReference type="AlphaFoldDB" id="A0A4Y2EX53"/>
<evidence type="ECO:0000313" key="1">
    <source>
        <dbReference type="EMBL" id="GBM33803.1"/>
    </source>
</evidence>
<dbReference type="EMBL" id="BGPR01171896">
    <property type="protein sequence ID" value="GBM33803.1"/>
    <property type="molecule type" value="Genomic_DNA"/>
</dbReference>
<organism evidence="1 2">
    <name type="scientific">Araneus ventricosus</name>
    <name type="common">Orbweaver spider</name>
    <name type="synonym">Epeira ventricosa</name>
    <dbReference type="NCBI Taxonomy" id="182803"/>
    <lineage>
        <taxon>Eukaryota</taxon>
        <taxon>Metazoa</taxon>
        <taxon>Ecdysozoa</taxon>
        <taxon>Arthropoda</taxon>
        <taxon>Chelicerata</taxon>
        <taxon>Arachnida</taxon>
        <taxon>Araneae</taxon>
        <taxon>Araneomorphae</taxon>
        <taxon>Entelegynae</taxon>
        <taxon>Araneoidea</taxon>
        <taxon>Araneidae</taxon>
        <taxon>Araneus</taxon>
    </lineage>
</organism>
<proteinExistence type="predicted"/>
<keyword evidence="2" id="KW-1185">Reference proteome</keyword>
<sequence>MNIIEETRDALLHSFQQGFPPARTLMNLLTALQDSWCEFPPGYLQTPIESMPRRFASRLSARGSPTRY</sequence>
<feature type="non-terminal residue" evidence="1">
    <location>
        <position position="1"/>
    </location>
</feature>
<evidence type="ECO:0000313" key="2">
    <source>
        <dbReference type="Proteomes" id="UP000499080"/>
    </source>
</evidence>